<gene>
    <name evidence="7" type="ORF">PAF17_15080</name>
</gene>
<protein>
    <recommendedName>
        <fullName evidence="3">Probable branched-chain-amino-acid aminotransferase</fullName>
    </recommendedName>
</protein>
<sequence>MRGEPDGSIRLLDLHLARLQHGCSSVDFPLDMADLHAAIAANPWTCLSRVRLTVDITGRIEISVQPLPDNPPVWHVAISSHRLNSADPWLRIKSSQRPVYDAARRDMDGNIHEVLLLNEHGEICEGSITNLFVCRGDEFLTPPVRCGLLPGVLRQSLLRRGLVREAVLRPEDLQAGFYVGNALRGLIAAKLHS</sequence>
<evidence type="ECO:0000256" key="1">
    <source>
        <dbReference type="ARBA" id="ARBA00001933"/>
    </source>
</evidence>
<comment type="similarity">
    <text evidence="2 5">Belongs to the class-IV pyridoxal-phosphate-dependent aminotransferase family.</text>
</comment>
<organism evidence="7 8">
    <name type="scientific">Paracoccus onchidii</name>
    <dbReference type="NCBI Taxonomy" id="3017813"/>
    <lineage>
        <taxon>Bacteria</taxon>
        <taxon>Pseudomonadati</taxon>
        <taxon>Pseudomonadota</taxon>
        <taxon>Alphaproteobacteria</taxon>
        <taxon>Rhodobacterales</taxon>
        <taxon>Paracoccaceae</taxon>
        <taxon>Paracoccus</taxon>
    </lineage>
</organism>
<comment type="caution">
    <text evidence="7">The sequence shown here is derived from an EMBL/GenBank/DDBJ whole genome shotgun (WGS) entry which is preliminary data.</text>
</comment>
<evidence type="ECO:0000256" key="6">
    <source>
        <dbReference type="RuleBase" id="RU004516"/>
    </source>
</evidence>
<keyword evidence="4 6" id="KW-0663">Pyridoxal phosphate</keyword>
<dbReference type="InterPro" id="IPR043131">
    <property type="entry name" value="BCAT-like_N"/>
</dbReference>
<dbReference type="InterPro" id="IPR001544">
    <property type="entry name" value="Aminotrans_IV"/>
</dbReference>
<dbReference type="Gene3D" id="3.30.470.10">
    <property type="match status" value="1"/>
</dbReference>
<accession>A0ABT4ZHU2</accession>
<evidence type="ECO:0000256" key="3">
    <source>
        <dbReference type="ARBA" id="ARBA00014472"/>
    </source>
</evidence>
<dbReference type="InterPro" id="IPR018300">
    <property type="entry name" value="Aminotrans_IV_CS"/>
</dbReference>
<dbReference type="Proteomes" id="UP001165641">
    <property type="component" value="Unassembled WGS sequence"/>
</dbReference>
<dbReference type="NCBIfam" id="NF005729">
    <property type="entry name" value="PRK07546.1-3"/>
    <property type="match status" value="1"/>
</dbReference>
<proteinExistence type="inferred from homology"/>
<dbReference type="InterPro" id="IPR036038">
    <property type="entry name" value="Aminotransferase-like"/>
</dbReference>
<keyword evidence="8" id="KW-1185">Reference proteome</keyword>
<evidence type="ECO:0000256" key="2">
    <source>
        <dbReference type="ARBA" id="ARBA00009320"/>
    </source>
</evidence>
<evidence type="ECO:0000313" key="7">
    <source>
        <dbReference type="EMBL" id="MDB6178819.1"/>
    </source>
</evidence>
<dbReference type="InterPro" id="IPR043132">
    <property type="entry name" value="BCAT-like_C"/>
</dbReference>
<dbReference type="EMBL" id="JAQBIE010000021">
    <property type="protein sequence ID" value="MDB6178819.1"/>
    <property type="molecule type" value="Genomic_DNA"/>
</dbReference>
<dbReference type="PROSITE" id="PS00770">
    <property type="entry name" value="AA_TRANSFER_CLASS_4"/>
    <property type="match status" value="1"/>
</dbReference>
<comment type="cofactor">
    <cofactor evidence="1 6">
        <name>pyridoxal 5'-phosphate</name>
        <dbReference type="ChEBI" id="CHEBI:597326"/>
    </cofactor>
</comment>
<reference evidence="7" key="1">
    <citation type="submission" date="2022-12" db="EMBL/GenBank/DDBJ databases">
        <title>Paracoccus onchidii sp. nov., isolated from a marine invertebrate from the South China Sea.</title>
        <authorList>
            <person name="Xu S."/>
            <person name="Liu Z."/>
            <person name="Xu Y."/>
        </authorList>
    </citation>
    <scope>NUCLEOTIDE SEQUENCE</scope>
    <source>
        <strain evidence="7">Z330</strain>
    </source>
</reference>
<keyword evidence="7" id="KW-0808">Transferase</keyword>
<evidence type="ECO:0000313" key="8">
    <source>
        <dbReference type="Proteomes" id="UP001165641"/>
    </source>
</evidence>
<dbReference type="Pfam" id="PF01063">
    <property type="entry name" value="Aminotran_4"/>
    <property type="match status" value="1"/>
</dbReference>
<keyword evidence="7" id="KW-0032">Aminotransferase</keyword>
<dbReference type="GO" id="GO:0008483">
    <property type="term" value="F:transaminase activity"/>
    <property type="evidence" value="ECO:0007669"/>
    <property type="project" value="UniProtKB-KW"/>
</dbReference>
<name>A0ABT4ZHU2_9RHOB</name>
<evidence type="ECO:0000256" key="5">
    <source>
        <dbReference type="RuleBase" id="RU004106"/>
    </source>
</evidence>
<evidence type="ECO:0000256" key="4">
    <source>
        <dbReference type="ARBA" id="ARBA00022898"/>
    </source>
</evidence>
<dbReference type="SUPFAM" id="SSF56752">
    <property type="entry name" value="D-aminoacid aminotransferase-like PLP-dependent enzymes"/>
    <property type="match status" value="1"/>
</dbReference>
<dbReference type="Gene3D" id="3.20.10.10">
    <property type="entry name" value="D-amino Acid Aminotransferase, subunit A, domain 2"/>
    <property type="match status" value="1"/>
</dbReference>
<dbReference type="RefSeq" id="WP_271889933.1">
    <property type="nucleotide sequence ID" value="NZ_JAQBIE010000021.1"/>
</dbReference>